<protein>
    <submittedName>
        <fullName evidence="1">Polyprotein</fullName>
    </submittedName>
</protein>
<reference evidence="2" key="1">
    <citation type="submission" date="2017-03" db="EMBL/GenBank/DDBJ databases">
        <title>Phytopthora megakarya and P. palmivora, two closely related causual agents of cacao black pod achieved similar genome size and gene model numbers by different mechanisms.</title>
        <authorList>
            <person name="Ali S."/>
            <person name="Shao J."/>
            <person name="Larry D.J."/>
            <person name="Kronmiller B."/>
            <person name="Shen D."/>
            <person name="Strem M.D."/>
            <person name="Melnick R.L."/>
            <person name="Guiltinan M.J."/>
            <person name="Tyler B.M."/>
            <person name="Meinhardt L.W."/>
            <person name="Bailey B.A."/>
        </authorList>
    </citation>
    <scope>NUCLEOTIDE SEQUENCE [LARGE SCALE GENOMIC DNA]</scope>
    <source>
        <strain evidence="2">zdho120</strain>
    </source>
</reference>
<keyword evidence="2" id="KW-1185">Reference proteome</keyword>
<dbReference type="EMBL" id="NBNE01019712">
    <property type="protein sequence ID" value="OWY91673.1"/>
    <property type="molecule type" value="Genomic_DNA"/>
</dbReference>
<dbReference type="OrthoDB" id="413361at2759"/>
<dbReference type="PANTHER" id="PTHR11439">
    <property type="entry name" value="GAG-POL-RELATED RETROTRANSPOSON"/>
    <property type="match status" value="1"/>
</dbReference>
<dbReference type="Proteomes" id="UP000198211">
    <property type="component" value="Unassembled WGS sequence"/>
</dbReference>
<organism evidence="1 2">
    <name type="scientific">Phytophthora megakarya</name>
    <dbReference type="NCBI Taxonomy" id="4795"/>
    <lineage>
        <taxon>Eukaryota</taxon>
        <taxon>Sar</taxon>
        <taxon>Stramenopiles</taxon>
        <taxon>Oomycota</taxon>
        <taxon>Peronosporomycetes</taxon>
        <taxon>Peronosporales</taxon>
        <taxon>Peronosporaceae</taxon>
        <taxon>Phytophthora</taxon>
    </lineage>
</organism>
<name>A0A225UFC5_9STRA</name>
<dbReference type="AlphaFoldDB" id="A0A225UFC5"/>
<comment type="caution">
    <text evidence="1">The sequence shown here is derived from an EMBL/GenBank/DDBJ whole genome shotgun (WGS) entry which is preliminary data.</text>
</comment>
<gene>
    <name evidence="1" type="ORF">PHMEG_00039649</name>
</gene>
<proteinExistence type="predicted"/>
<dbReference type="CDD" id="cd09272">
    <property type="entry name" value="RNase_HI_RT_Ty1"/>
    <property type="match status" value="1"/>
</dbReference>
<dbReference type="PANTHER" id="PTHR11439:SF483">
    <property type="entry name" value="PEPTIDE SYNTHASE GLIP-LIKE, PUTATIVE (AFU_ORTHOLOGUE AFUA_3G12920)-RELATED"/>
    <property type="match status" value="1"/>
</dbReference>
<sequence>MLAHYNTRPDVAHATRHLGKYLSSYDHTHYAQAKRVLRYLNSTCDYGLVMNKDVRICSYSDANYANDPVDRRSISGYVTTIDGNVLSYASRKQEINALSTCEAEYVAMSEATKDCYPVPLLYGDNQGAISLTLKRGKHLKGKPIDNKHHMV</sequence>
<evidence type="ECO:0000313" key="1">
    <source>
        <dbReference type="EMBL" id="OWY91673.1"/>
    </source>
</evidence>
<evidence type="ECO:0000313" key="2">
    <source>
        <dbReference type="Proteomes" id="UP000198211"/>
    </source>
</evidence>
<accession>A0A225UFC5</accession>
<dbReference type="STRING" id="4795.A0A225UFC5"/>